<name>A0A284VQF7_9EURY</name>
<evidence type="ECO:0000313" key="1">
    <source>
        <dbReference type="EMBL" id="SNQ61492.1"/>
    </source>
</evidence>
<evidence type="ECO:0000313" key="2">
    <source>
        <dbReference type="Proteomes" id="UP000218615"/>
    </source>
</evidence>
<dbReference type="AlphaFoldDB" id="A0A284VQF7"/>
<dbReference type="EMBL" id="FZMP01000182">
    <property type="protein sequence ID" value="SNQ61492.1"/>
    <property type="molecule type" value="Genomic_DNA"/>
</dbReference>
<accession>A0A284VQF7</accession>
<keyword evidence="2" id="KW-1185">Reference proteome</keyword>
<gene>
    <name evidence="1" type="ORF">MNV_370034</name>
</gene>
<dbReference type="Proteomes" id="UP000218615">
    <property type="component" value="Unassembled WGS sequence"/>
</dbReference>
<organism evidence="1 2">
    <name type="scientific">Candidatus Methanoperedens nitratireducens</name>
    <dbReference type="NCBI Taxonomy" id="1392998"/>
    <lineage>
        <taxon>Archaea</taxon>
        <taxon>Methanobacteriati</taxon>
        <taxon>Methanobacteriota</taxon>
        <taxon>Stenosarchaea group</taxon>
        <taxon>Methanomicrobia</taxon>
        <taxon>Methanosarcinales</taxon>
        <taxon>ANME-2 cluster</taxon>
        <taxon>Candidatus Methanoperedentaceae</taxon>
        <taxon>Candidatus Methanoperedens</taxon>
    </lineage>
</organism>
<proteinExistence type="predicted"/>
<dbReference type="RefSeq" id="WP_179293964.1">
    <property type="nucleotide sequence ID" value="NZ_FZMP01000182.1"/>
</dbReference>
<protein>
    <submittedName>
        <fullName evidence="1">Uncharacterized protein</fullName>
    </submittedName>
</protein>
<reference evidence="2" key="1">
    <citation type="submission" date="2017-06" db="EMBL/GenBank/DDBJ databases">
        <authorList>
            <person name="Cremers G."/>
        </authorList>
    </citation>
    <scope>NUCLEOTIDE SEQUENCE [LARGE SCALE GENOMIC DNA]</scope>
</reference>
<sequence>MIVDRLNACKHWRSQYDCEQAQVLIGVYSDKLDREYLKKRMKEEDLETDLIKI</sequence>
<dbReference type="OrthoDB" id="382188at2157"/>